<dbReference type="AlphaFoldDB" id="A0A368BYH0"/>
<evidence type="ECO:0000313" key="3">
    <source>
        <dbReference type="Proteomes" id="UP000253307"/>
    </source>
</evidence>
<feature type="transmembrane region" description="Helical" evidence="1">
    <location>
        <begin position="12"/>
        <end position="31"/>
    </location>
</feature>
<comment type="caution">
    <text evidence="2">The sequence shown here is derived from an EMBL/GenBank/DDBJ whole genome shotgun (WGS) entry which is preliminary data.</text>
</comment>
<keyword evidence="1" id="KW-0812">Transmembrane</keyword>
<reference evidence="2 3" key="1">
    <citation type="journal article" date="2018" name="Microbiome">
        <title>Fine metagenomic profile of the Mediterranean stratified and mixed water columns revealed by assembly and recruitment.</title>
        <authorList>
            <person name="Haro-Moreno J.M."/>
            <person name="Lopez-Perez M."/>
            <person name="De La Torre J.R."/>
            <person name="Picazo A."/>
            <person name="Camacho A."/>
            <person name="Rodriguez-Valera F."/>
        </authorList>
    </citation>
    <scope>NUCLEOTIDE SEQUENCE [LARGE SCALE GENOMIC DNA]</scope>
    <source>
        <strain evidence="2">MED-G82</strain>
    </source>
</reference>
<keyword evidence="1" id="KW-0472">Membrane</keyword>
<name>A0A368BYH0_9GAMM</name>
<dbReference type="EMBL" id="QOPE01000004">
    <property type="protein sequence ID" value="RCL42380.1"/>
    <property type="molecule type" value="Genomic_DNA"/>
</dbReference>
<keyword evidence="1" id="KW-1133">Transmembrane helix</keyword>
<gene>
    <name evidence="2" type="ORF">DBW96_00920</name>
</gene>
<evidence type="ECO:0000313" key="2">
    <source>
        <dbReference type="EMBL" id="RCL42380.1"/>
    </source>
</evidence>
<organism evidence="2 3">
    <name type="scientific">SAR86 cluster bacterium</name>
    <dbReference type="NCBI Taxonomy" id="2030880"/>
    <lineage>
        <taxon>Bacteria</taxon>
        <taxon>Pseudomonadati</taxon>
        <taxon>Pseudomonadota</taxon>
        <taxon>Gammaproteobacteria</taxon>
        <taxon>SAR86 cluster</taxon>
    </lineage>
</organism>
<proteinExistence type="predicted"/>
<sequence>MLRTIKRIGLTTLIIATGFTLILVLLILISINRFPEASLKYIDDYLLTSLDINYEKIKRTGSALTPKLSFTEISVLNNSNERIFKAEEITFSIEILSSIIFSSAQLNKISLKIGGQEFFSEKLNFDKDKLNFSHLNYQFLSNLVSLDKGAIYFRQGQLLVNAITGNFNEISGRDFRVNVDIASGKIHFSSSHVPNKKELNIISQLINFDLRELSIAPSMSILESGVYNFRSKELEHLIEVSNIKGRSFFLLDHSLRLMNASLTIKDLQNLEGIIFFNLENQKNVKANLLGYELKQTPNIQLKTSIDLDPNRFYFDQDFLQLDGETKTNLNIIFSNESITAFAKTNFIGTSFNSPFAYIRKNSDVPLDTDIIYENKTQSLKVTNNKLDAYLPNLNLNSALIHLGKAKTKLINNLGPNQYYLIAELDSFNTDELFDFLSSQNPSSNQTKLNIDFDIQELYFFNQKYLNQQGRVNVQNGLFDLQLTGEQISGKVFNDSTSFIKAEINGLNFIYDFNALNSESGLMNDLNLRIILSNSTINNIFFEDLSAYIQKSGTKLGINNIQLSSSIIKTYSEKSEANYFFYDSKEDFYRFKGKYIIEDLNFNPLNFNDDFNLGYADLDLNFQFKNIKNLNSLEGEGKLLLKDLTWDSFVPNSAALNLLGVFNLKNIIGKVANLDLSLDEYAQTRIDRLEIYPIAAKNYVRLNETMTIETNSSKMMWKGLIQKDNSGNFDELDLSLDVRLRITENLPWYAGIFVGLPAAAGALFFNEIFQEDLTNASTIQFDVKGPINNPVLERIN</sequence>
<dbReference type="Proteomes" id="UP000253307">
    <property type="component" value="Unassembled WGS sequence"/>
</dbReference>
<evidence type="ECO:0000256" key="1">
    <source>
        <dbReference type="SAM" id="Phobius"/>
    </source>
</evidence>
<accession>A0A368BYH0</accession>
<protein>
    <submittedName>
        <fullName evidence="2">Uncharacterized protein</fullName>
    </submittedName>
</protein>